<feature type="non-terminal residue" evidence="3">
    <location>
        <position position="1"/>
    </location>
</feature>
<dbReference type="EMBL" id="MUJZ01026112">
    <property type="protein sequence ID" value="OTF78813.1"/>
    <property type="molecule type" value="Genomic_DNA"/>
</dbReference>
<comment type="caution">
    <text evidence="3">The sequence shown here is derived from an EMBL/GenBank/DDBJ whole genome shotgun (WGS) entry which is preliminary data.</text>
</comment>
<evidence type="ECO:0000259" key="2">
    <source>
        <dbReference type="Pfam" id="PF11861"/>
    </source>
</evidence>
<dbReference type="OrthoDB" id="1287559at2759"/>
<name>A0A1Y3BG59_EURMA</name>
<dbReference type="AlphaFoldDB" id="A0A1Y3BG59"/>
<dbReference type="Proteomes" id="UP000194236">
    <property type="component" value="Unassembled WGS sequence"/>
</dbReference>
<organism evidence="3 4">
    <name type="scientific">Euroglyphus maynei</name>
    <name type="common">Mayne's house dust mite</name>
    <dbReference type="NCBI Taxonomy" id="6958"/>
    <lineage>
        <taxon>Eukaryota</taxon>
        <taxon>Metazoa</taxon>
        <taxon>Ecdysozoa</taxon>
        <taxon>Arthropoda</taxon>
        <taxon>Chelicerata</taxon>
        <taxon>Arachnida</taxon>
        <taxon>Acari</taxon>
        <taxon>Acariformes</taxon>
        <taxon>Sarcoptiformes</taxon>
        <taxon>Astigmata</taxon>
        <taxon>Psoroptidia</taxon>
        <taxon>Analgoidea</taxon>
        <taxon>Pyroglyphidae</taxon>
        <taxon>Pyroglyphinae</taxon>
        <taxon>Euroglyphus</taxon>
    </lineage>
</organism>
<sequence>LNATELIENVDYADLLSKANEIVLDNEFIRNHPSTTAEIVECIKDIKVLGRKELTLLINWRRTLRNEMKKMAKVSKTEFEELKDDNMENGENENHENDDDDDVEEIDSFENEEAIKMKRMKKKAAKEKRKLAERMNLKMVLENDQLVQEEQDLFSLNKIRKDLDKIKDVDPD</sequence>
<gene>
    <name evidence="3" type="ORF">BLA29_011910</name>
</gene>
<proteinExistence type="predicted"/>
<evidence type="ECO:0000313" key="4">
    <source>
        <dbReference type="Proteomes" id="UP000194236"/>
    </source>
</evidence>
<feature type="compositionally biased region" description="Acidic residues" evidence="1">
    <location>
        <begin position="87"/>
        <end position="110"/>
    </location>
</feature>
<protein>
    <recommendedName>
        <fullName evidence="2">DUF3381 domain-containing protein</fullName>
    </recommendedName>
</protein>
<keyword evidence="4" id="KW-1185">Reference proteome</keyword>
<accession>A0A1Y3BG59</accession>
<dbReference type="Pfam" id="PF11861">
    <property type="entry name" value="DUF3381"/>
    <property type="match status" value="1"/>
</dbReference>
<feature type="region of interest" description="Disordered" evidence="1">
    <location>
        <begin position="78"/>
        <end position="110"/>
    </location>
</feature>
<reference evidence="3 4" key="1">
    <citation type="submission" date="2017-03" db="EMBL/GenBank/DDBJ databases">
        <title>Genome Survey of Euroglyphus maynei.</title>
        <authorList>
            <person name="Arlian L.G."/>
            <person name="Morgan M.S."/>
            <person name="Rider S.D."/>
        </authorList>
    </citation>
    <scope>NUCLEOTIDE SEQUENCE [LARGE SCALE GENOMIC DNA]</scope>
    <source>
        <strain evidence="3">Arlian Lab</strain>
        <tissue evidence="3">Whole body</tissue>
    </source>
</reference>
<evidence type="ECO:0000313" key="3">
    <source>
        <dbReference type="EMBL" id="OTF78813.1"/>
    </source>
</evidence>
<feature type="non-terminal residue" evidence="3">
    <location>
        <position position="172"/>
    </location>
</feature>
<evidence type="ECO:0000256" key="1">
    <source>
        <dbReference type="SAM" id="MobiDB-lite"/>
    </source>
</evidence>
<dbReference type="InterPro" id="IPR024576">
    <property type="entry name" value="rRNA_MeTfrase_Spb1_DUF3381"/>
</dbReference>
<feature type="domain" description="DUF3381" evidence="2">
    <location>
        <begin position="2"/>
        <end position="134"/>
    </location>
</feature>